<protein>
    <submittedName>
        <fullName evidence="2">Uncharacterized protein</fullName>
    </submittedName>
</protein>
<name>A0A6M3Y401_9ZZZZ</name>
<accession>A0A6M3Y401</accession>
<dbReference type="EMBL" id="MT145192">
    <property type="protein sequence ID" value="QJI04959.1"/>
    <property type="molecule type" value="Genomic_DNA"/>
</dbReference>
<evidence type="ECO:0000313" key="1">
    <source>
        <dbReference type="EMBL" id="QJA65876.1"/>
    </source>
</evidence>
<sequence>MEIKEAGRIYKHPKGHTKEGLTECLRILNTQPGRLSLMEQVVIADAYDRLDILNGVIEAEYRISPKRIT</sequence>
<dbReference type="EMBL" id="MT141545">
    <property type="protein sequence ID" value="QJA65876.1"/>
    <property type="molecule type" value="Genomic_DNA"/>
</dbReference>
<proteinExistence type="predicted"/>
<gene>
    <name evidence="2" type="ORF">MM415A00125_0052</name>
    <name evidence="1" type="ORF">MM415B00372_0067</name>
</gene>
<dbReference type="AlphaFoldDB" id="A0A6M3Y401"/>
<evidence type="ECO:0000313" key="2">
    <source>
        <dbReference type="EMBL" id="QJI04959.1"/>
    </source>
</evidence>
<organism evidence="2">
    <name type="scientific">viral metagenome</name>
    <dbReference type="NCBI Taxonomy" id="1070528"/>
    <lineage>
        <taxon>unclassified sequences</taxon>
        <taxon>metagenomes</taxon>
        <taxon>organismal metagenomes</taxon>
    </lineage>
</organism>
<reference evidence="2" key="1">
    <citation type="submission" date="2020-03" db="EMBL/GenBank/DDBJ databases">
        <title>The deep terrestrial virosphere.</title>
        <authorList>
            <person name="Holmfeldt K."/>
            <person name="Nilsson E."/>
            <person name="Simone D."/>
            <person name="Lopez-Fernandez M."/>
            <person name="Wu X."/>
            <person name="de Brujin I."/>
            <person name="Lundin D."/>
            <person name="Andersson A."/>
            <person name="Bertilsson S."/>
            <person name="Dopson M."/>
        </authorList>
    </citation>
    <scope>NUCLEOTIDE SEQUENCE</scope>
    <source>
        <strain evidence="2">MM415A00125</strain>
        <strain evidence="1">MM415B00372</strain>
    </source>
</reference>